<comment type="caution">
    <text evidence="2">The sequence shown here is derived from an EMBL/GenBank/DDBJ whole genome shotgun (WGS) entry which is preliminary data.</text>
</comment>
<keyword evidence="1" id="KW-0472">Membrane</keyword>
<name>A0A1X0NCX6_9TRYP</name>
<keyword evidence="1" id="KW-0812">Transmembrane</keyword>
<gene>
    <name evidence="2" type="ORF">TM35_002241000</name>
</gene>
<dbReference type="AlphaFoldDB" id="A0A1X0NCX6"/>
<dbReference type="VEuPathDB" id="TriTrypDB:TM35_002241000"/>
<dbReference type="OrthoDB" id="264546at2759"/>
<organism evidence="2 3">
    <name type="scientific">Trypanosoma theileri</name>
    <dbReference type="NCBI Taxonomy" id="67003"/>
    <lineage>
        <taxon>Eukaryota</taxon>
        <taxon>Discoba</taxon>
        <taxon>Euglenozoa</taxon>
        <taxon>Kinetoplastea</taxon>
        <taxon>Metakinetoplastina</taxon>
        <taxon>Trypanosomatida</taxon>
        <taxon>Trypanosomatidae</taxon>
        <taxon>Trypanosoma</taxon>
    </lineage>
</organism>
<evidence type="ECO:0000256" key="1">
    <source>
        <dbReference type="SAM" id="Phobius"/>
    </source>
</evidence>
<dbReference type="Proteomes" id="UP000192257">
    <property type="component" value="Unassembled WGS sequence"/>
</dbReference>
<feature type="transmembrane region" description="Helical" evidence="1">
    <location>
        <begin position="487"/>
        <end position="507"/>
    </location>
</feature>
<accession>A0A1X0NCX6</accession>
<dbReference type="EMBL" id="NBCO01000224">
    <property type="protein sequence ID" value="ORC78924.1"/>
    <property type="molecule type" value="Genomic_DNA"/>
</dbReference>
<keyword evidence="3" id="KW-1185">Reference proteome</keyword>
<dbReference type="PANTHER" id="PTHR36902:SF1">
    <property type="entry name" value="ENRICHED IN SURFACE-LABELED PROTEOME PROTEIN 9"/>
    <property type="match status" value="1"/>
</dbReference>
<evidence type="ECO:0000313" key="3">
    <source>
        <dbReference type="Proteomes" id="UP000192257"/>
    </source>
</evidence>
<dbReference type="RefSeq" id="XP_028876668.1">
    <property type="nucleotide sequence ID" value="XM_029032036.1"/>
</dbReference>
<keyword evidence="1" id="KW-1133">Transmembrane helix</keyword>
<dbReference type="PANTHER" id="PTHR36902">
    <property type="entry name" value="ENRICHED IN SURFACE-LABELED PROTEOME PROTEIN 9"/>
    <property type="match status" value="1"/>
</dbReference>
<dbReference type="GeneID" id="39991816"/>
<reference evidence="2 3" key="1">
    <citation type="submission" date="2017-03" db="EMBL/GenBank/DDBJ databases">
        <title>An alternative strategy for trypanosome survival in the mammalian bloodstream revealed through genome and transcriptome analysis of the ubiquitous bovine parasite Trypanosoma (Megatrypanum) theileri.</title>
        <authorList>
            <person name="Kelly S."/>
            <person name="Ivens A."/>
            <person name="Mott A."/>
            <person name="O'Neill E."/>
            <person name="Emms D."/>
            <person name="Macleod O."/>
            <person name="Voorheis P."/>
            <person name="Matthews J."/>
            <person name="Matthews K."/>
            <person name="Carrington M."/>
        </authorList>
    </citation>
    <scope>NUCLEOTIDE SEQUENCE [LARGE SCALE GENOMIC DNA]</scope>
    <source>
        <strain evidence="2">Edinburgh</strain>
    </source>
</reference>
<evidence type="ECO:0000313" key="2">
    <source>
        <dbReference type="EMBL" id="ORC78924.1"/>
    </source>
</evidence>
<sequence>MIPLKGYVSLGLELMVGEPDGNSSVDLFTMNIAGALNSSYPFRLERVSLSNKTVYIYNDTEMATIFSDDKCVLEKNTVKNDDIALWDVIRTILSLINKNISGTSMYYRGFEGVLISGTQVQLTIPKKFKGNGELQLYNASVFLVKPWNVNYAYVRNLPVKVDLVDAENNKWSFTFFDFAVSTVDTRILMFPSKCVESSVFAKEEDEVMKEATMNKEMPGFPEEFSAEIQVVLPSEKLTFTMHEQFSSLLHLSHSSVYGSLPDEVGRVNTYDWYIVGSYRMSYFYTKSTLPFGQDSPVSRNLREYFWPNTERCVRTLINYDAIAGSVGALMLYSSDVPPVYIGSQIVRGIPCNVWSASLSGVRVKWFWADRDKVNLNTDNSTDDMSVLMRIVVEGVDAAPFYVHHPFLAQGNAFPSKYRTRACRLLNPWDPACRSGNGYTKYIYDITSFSRYISAKDFVLPTSCTVEDVPSTVIPDVMCSSDGGIGRIFLTLALFVLGILIGCCIVWFRYGVIVHKLRGELLMLALENEKQRRSLQQQMTS</sequence>
<proteinExistence type="predicted"/>
<protein>
    <submittedName>
        <fullName evidence="2">Uncharacterized protein</fullName>
    </submittedName>
</protein>